<dbReference type="GO" id="GO:0005829">
    <property type="term" value="C:cytosol"/>
    <property type="evidence" value="ECO:0007669"/>
    <property type="project" value="TreeGrafter"/>
</dbReference>
<dbReference type="GO" id="GO:0008967">
    <property type="term" value="F:phosphoglycolate phosphatase activity"/>
    <property type="evidence" value="ECO:0007669"/>
    <property type="project" value="TreeGrafter"/>
</dbReference>
<evidence type="ECO:0000313" key="1">
    <source>
        <dbReference type="EMBL" id="QHT84765.1"/>
    </source>
</evidence>
<dbReference type="PRINTS" id="PR00413">
    <property type="entry name" value="HADHALOGNASE"/>
</dbReference>
<name>A0A6C0HXB3_9ZZZZ</name>
<dbReference type="InterPro" id="IPR006439">
    <property type="entry name" value="HAD-SF_hydro_IA"/>
</dbReference>
<dbReference type="InterPro" id="IPR041492">
    <property type="entry name" value="HAD_2"/>
</dbReference>
<dbReference type="GO" id="GO:0006281">
    <property type="term" value="P:DNA repair"/>
    <property type="evidence" value="ECO:0007669"/>
    <property type="project" value="TreeGrafter"/>
</dbReference>
<dbReference type="SUPFAM" id="SSF56784">
    <property type="entry name" value="HAD-like"/>
    <property type="match status" value="1"/>
</dbReference>
<proteinExistence type="predicted"/>
<reference evidence="1" key="1">
    <citation type="journal article" date="2020" name="Nature">
        <title>Giant virus diversity and host interactions through global metagenomics.</title>
        <authorList>
            <person name="Schulz F."/>
            <person name="Roux S."/>
            <person name="Paez-Espino D."/>
            <person name="Jungbluth S."/>
            <person name="Walsh D.A."/>
            <person name="Denef V.J."/>
            <person name="McMahon K.D."/>
            <person name="Konstantinidis K.T."/>
            <person name="Eloe-Fadrosh E.A."/>
            <person name="Kyrpides N.C."/>
            <person name="Woyke T."/>
        </authorList>
    </citation>
    <scope>NUCLEOTIDE SEQUENCE</scope>
    <source>
        <strain evidence="1">GVMAG-M-3300023184-177</strain>
    </source>
</reference>
<dbReference type="Gene3D" id="1.10.150.240">
    <property type="entry name" value="Putative phosphatase, domain 2"/>
    <property type="match status" value="1"/>
</dbReference>
<dbReference type="InterPro" id="IPR023214">
    <property type="entry name" value="HAD_sf"/>
</dbReference>
<dbReference type="SFLD" id="SFLDS00003">
    <property type="entry name" value="Haloacid_Dehalogenase"/>
    <property type="match status" value="1"/>
</dbReference>
<protein>
    <recommendedName>
        <fullName evidence="2">Haloacid dehalogenase-like hydrolase</fullName>
    </recommendedName>
</protein>
<dbReference type="Gene3D" id="3.40.50.1000">
    <property type="entry name" value="HAD superfamily/HAD-like"/>
    <property type="match status" value="1"/>
</dbReference>
<accession>A0A6C0HXB3</accession>
<dbReference type="AlphaFoldDB" id="A0A6C0HXB3"/>
<dbReference type="InterPro" id="IPR050155">
    <property type="entry name" value="HAD-like_hydrolase_sf"/>
</dbReference>
<dbReference type="EMBL" id="MN740026">
    <property type="protein sequence ID" value="QHT84765.1"/>
    <property type="molecule type" value="Genomic_DNA"/>
</dbReference>
<dbReference type="PANTHER" id="PTHR43434">
    <property type="entry name" value="PHOSPHOGLYCOLATE PHOSPHATASE"/>
    <property type="match status" value="1"/>
</dbReference>
<organism evidence="1">
    <name type="scientific">viral metagenome</name>
    <dbReference type="NCBI Taxonomy" id="1070528"/>
    <lineage>
        <taxon>unclassified sequences</taxon>
        <taxon>metagenomes</taxon>
        <taxon>organismal metagenomes</taxon>
    </lineage>
</organism>
<dbReference type="PANTHER" id="PTHR43434:SF19">
    <property type="entry name" value="PHOSPHONOACETALDEHYDE HYDROLASE"/>
    <property type="match status" value="1"/>
</dbReference>
<dbReference type="SFLD" id="SFLDG01129">
    <property type="entry name" value="C1.5:_HAD__Beta-PGM__Phosphata"/>
    <property type="match status" value="1"/>
</dbReference>
<dbReference type="Pfam" id="PF13419">
    <property type="entry name" value="HAD_2"/>
    <property type="match status" value="1"/>
</dbReference>
<dbReference type="InterPro" id="IPR023198">
    <property type="entry name" value="PGP-like_dom2"/>
</dbReference>
<sequence>MASQWTRRFNKRSLNKYSAVIFDLSGVLVDFGMHAPVLAVARTFRNHNIYVSEKRIRENINKNQEHYIKSLCNFNKCENKFQEIYTDYLNELIILNTSPEFNEPINGAIKTTHLLRNNGYKIGITTSYNKNTFSVIDKSFKRNGLIYDAVVCNDDVLLGKPEPFMLYKMSNKLNVPTNKCIKVGESTSSILEGINAKVDTINVIDSSNYMGMDEQIFDDTCEQIKMCKRNNIMDNMDDVVPKYFISSVSEIGKFLKYK</sequence>
<evidence type="ECO:0008006" key="2">
    <source>
        <dbReference type="Google" id="ProtNLM"/>
    </source>
</evidence>
<dbReference type="InterPro" id="IPR036412">
    <property type="entry name" value="HAD-like_sf"/>
</dbReference>